<evidence type="ECO:0000256" key="7">
    <source>
        <dbReference type="ARBA" id="ARBA00022882"/>
    </source>
</evidence>
<dbReference type="InterPro" id="IPR050599">
    <property type="entry name" value="VDCC_alpha-1_subunit"/>
</dbReference>
<evidence type="ECO:0000313" key="14">
    <source>
        <dbReference type="EMBL" id="CAK0890833.1"/>
    </source>
</evidence>
<accession>A0ABN9WVK0</accession>
<dbReference type="SUPFAM" id="SSF81324">
    <property type="entry name" value="Voltage-gated potassium channels"/>
    <property type="match status" value="1"/>
</dbReference>
<keyword evidence="7" id="KW-0851">Voltage-gated channel</keyword>
<dbReference type="EMBL" id="CAUYUJ010019393">
    <property type="protein sequence ID" value="CAK0890833.1"/>
    <property type="molecule type" value="Genomic_DNA"/>
</dbReference>
<organism evidence="14 15">
    <name type="scientific">Prorocentrum cordatum</name>
    <dbReference type="NCBI Taxonomy" id="2364126"/>
    <lineage>
        <taxon>Eukaryota</taxon>
        <taxon>Sar</taxon>
        <taxon>Alveolata</taxon>
        <taxon>Dinophyceae</taxon>
        <taxon>Prorocentrales</taxon>
        <taxon>Prorocentraceae</taxon>
        <taxon>Prorocentrum</taxon>
    </lineage>
</organism>
<keyword evidence="2" id="KW-0813">Transport</keyword>
<dbReference type="InterPro" id="IPR027359">
    <property type="entry name" value="Volt_channel_dom_sf"/>
</dbReference>
<evidence type="ECO:0000256" key="12">
    <source>
        <dbReference type="SAM" id="Phobius"/>
    </source>
</evidence>
<gene>
    <name evidence="14" type="ORF">PCOR1329_LOCUS70935</name>
</gene>
<dbReference type="InterPro" id="IPR005821">
    <property type="entry name" value="Ion_trans_dom"/>
</dbReference>
<keyword evidence="3" id="KW-0109">Calcium transport</keyword>
<dbReference type="PANTHER" id="PTHR45628">
    <property type="entry name" value="VOLTAGE-DEPENDENT CALCIUM CHANNEL TYPE A SUBUNIT ALPHA-1"/>
    <property type="match status" value="1"/>
</dbReference>
<proteinExistence type="predicted"/>
<evidence type="ECO:0000256" key="1">
    <source>
        <dbReference type="ARBA" id="ARBA00004141"/>
    </source>
</evidence>
<dbReference type="PANTHER" id="PTHR45628:SF1">
    <property type="entry name" value="VOLTAGE-DEPENDENT CALCIUM CHANNEL TYPE D SUBUNIT ALPHA-1"/>
    <property type="match status" value="1"/>
</dbReference>
<evidence type="ECO:0000256" key="9">
    <source>
        <dbReference type="ARBA" id="ARBA00023065"/>
    </source>
</evidence>
<keyword evidence="8 12" id="KW-1133">Transmembrane helix</keyword>
<keyword evidence="9" id="KW-0406">Ion transport</keyword>
<evidence type="ECO:0000256" key="3">
    <source>
        <dbReference type="ARBA" id="ARBA00022568"/>
    </source>
</evidence>
<dbReference type="Pfam" id="PF00520">
    <property type="entry name" value="Ion_trans"/>
    <property type="match status" value="1"/>
</dbReference>
<evidence type="ECO:0000259" key="13">
    <source>
        <dbReference type="Pfam" id="PF00520"/>
    </source>
</evidence>
<evidence type="ECO:0000256" key="10">
    <source>
        <dbReference type="ARBA" id="ARBA00023136"/>
    </source>
</evidence>
<evidence type="ECO:0000256" key="8">
    <source>
        <dbReference type="ARBA" id="ARBA00022989"/>
    </source>
</evidence>
<feature type="domain" description="Ion transport" evidence="13">
    <location>
        <begin position="12"/>
        <end position="240"/>
    </location>
</feature>
<feature type="transmembrane region" description="Helical" evidence="12">
    <location>
        <begin position="67"/>
        <end position="85"/>
    </location>
</feature>
<keyword evidence="5 12" id="KW-0812">Transmembrane</keyword>
<dbReference type="Proteomes" id="UP001189429">
    <property type="component" value="Unassembled WGS sequence"/>
</dbReference>
<sequence>MSTSIYRVVRTPLFELLFGGLILLNTIVMGLEEQWSGAQVGYTLGFYTFYGSEQMGEDAPIMSADSLFLAAEITFAILFTIEVFLRIAASGFLFFSSPSACFDLAVVVASDMSIIFSSIDLSINIQILRLLRAVKLLRLVKLMRTVEGFDPLHIMMTALGASAWALCWAIVLLVLIQTFVAMIVTHVFRLAYLQESSSLSDDAQLELFAYFGTFSRSMLSLFELSLANWPPICRWLMENLHESFMLFALTFKLM</sequence>
<comment type="caution">
    <text evidence="14">The sequence shown here is derived from an EMBL/GenBank/DDBJ whole genome shotgun (WGS) entry which is preliminary data.</text>
</comment>
<keyword evidence="15" id="KW-1185">Reference proteome</keyword>
<keyword evidence="10 12" id="KW-0472">Membrane</keyword>
<protein>
    <recommendedName>
        <fullName evidence="13">Ion transport domain-containing protein</fullName>
    </recommendedName>
</protein>
<evidence type="ECO:0000313" key="15">
    <source>
        <dbReference type="Proteomes" id="UP001189429"/>
    </source>
</evidence>
<evidence type="ECO:0000256" key="11">
    <source>
        <dbReference type="ARBA" id="ARBA00023303"/>
    </source>
</evidence>
<name>A0ABN9WVK0_9DINO</name>
<evidence type="ECO:0000256" key="5">
    <source>
        <dbReference type="ARBA" id="ARBA00022692"/>
    </source>
</evidence>
<evidence type="ECO:0000256" key="6">
    <source>
        <dbReference type="ARBA" id="ARBA00022837"/>
    </source>
</evidence>
<keyword evidence="4" id="KW-0107">Calcium channel</keyword>
<keyword evidence="11" id="KW-0407">Ion channel</keyword>
<comment type="subcellular location">
    <subcellularLocation>
        <location evidence="1">Membrane</location>
        <topology evidence="1">Multi-pass membrane protein</topology>
    </subcellularLocation>
</comment>
<feature type="transmembrane region" description="Helical" evidence="12">
    <location>
        <begin position="92"/>
        <end position="109"/>
    </location>
</feature>
<evidence type="ECO:0000256" key="2">
    <source>
        <dbReference type="ARBA" id="ARBA00022448"/>
    </source>
</evidence>
<evidence type="ECO:0000256" key="4">
    <source>
        <dbReference type="ARBA" id="ARBA00022673"/>
    </source>
</evidence>
<reference evidence="14" key="1">
    <citation type="submission" date="2023-10" db="EMBL/GenBank/DDBJ databases">
        <authorList>
            <person name="Chen Y."/>
            <person name="Shah S."/>
            <person name="Dougan E. K."/>
            <person name="Thang M."/>
            <person name="Chan C."/>
        </authorList>
    </citation>
    <scope>NUCLEOTIDE SEQUENCE [LARGE SCALE GENOMIC DNA]</scope>
</reference>
<dbReference type="Gene3D" id="1.20.120.350">
    <property type="entry name" value="Voltage-gated potassium channels. Chain C"/>
    <property type="match status" value="1"/>
</dbReference>
<keyword evidence="6" id="KW-0106">Calcium</keyword>
<feature type="transmembrane region" description="Helical" evidence="12">
    <location>
        <begin position="12"/>
        <end position="31"/>
    </location>
</feature>
<feature type="transmembrane region" description="Helical" evidence="12">
    <location>
        <begin position="163"/>
        <end position="188"/>
    </location>
</feature>